<protein>
    <submittedName>
        <fullName evidence="7">ABC transporter permease</fullName>
    </submittedName>
</protein>
<sequence length="218" mass="24296">MFNEFTALLSKEVKLEWRNKFALGGLLLYVVSTAFVAYLSFKKIVDIPVWNALFWIIFLFGATNAVAKAFVQDSKEKQLYLYTLASPQAIILSKMVYNGLLLFVISVLTYIVFGVLVGNPVQNPTMYLTALILGSTGFSGTLSLLSAIASQTQNNVSLLSILGFPILLPLLMTLLRLSKNAADGISWTMSLNYVWILLALNAIVFALSYLLFPYLWRE</sequence>
<feature type="transmembrane region" description="Helical" evidence="6">
    <location>
        <begin position="156"/>
        <end position="175"/>
    </location>
</feature>
<evidence type="ECO:0000256" key="5">
    <source>
        <dbReference type="ARBA" id="ARBA00023136"/>
    </source>
</evidence>
<comment type="subcellular location">
    <subcellularLocation>
        <location evidence="1">Membrane</location>
        <topology evidence="1">Multi-pass membrane protein</topology>
    </subcellularLocation>
</comment>
<organism evidence="7 8">
    <name type="scientific">Salibacter halophilus</name>
    <dbReference type="NCBI Taxonomy" id="1803916"/>
    <lineage>
        <taxon>Bacteria</taxon>
        <taxon>Pseudomonadati</taxon>
        <taxon>Bacteroidota</taxon>
        <taxon>Flavobacteriia</taxon>
        <taxon>Flavobacteriales</taxon>
        <taxon>Salibacteraceae</taxon>
        <taxon>Salibacter</taxon>
    </lineage>
</organism>
<dbReference type="Proteomes" id="UP000435357">
    <property type="component" value="Unassembled WGS sequence"/>
</dbReference>
<keyword evidence="8" id="KW-1185">Reference proteome</keyword>
<accession>A0A6N6MAE3</accession>
<dbReference type="GO" id="GO:0017004">
    <property type="term" value="P:cytochrome complex assembly"/>
    <property type="evidence" value="ECO:0007669"/>
    <property type="project" value="InterPro"/>
</dbReference>
<dbReference type="AlphaFoldDB" id="A0A6N6MAE3"/>
<evidence type="ECO:0000313" key="7">
    <source>
        <dbReference type="EMBL" id="KAB1065959.1"/>
    </source>
</evidence>
<feature type="transmembrane region" description="Helical" evidence="6">
    <location>
        <begin position="21"/>
        <end position="41"/>
    </location>
</feature>
<keyword evidence="4 6" id="KW-1133">Transmembrane helix</keyword>
<comment type="caution">
    <text evidence="7">The sequence shown here is derived from an EMBL/GenBank/DDBJ whole genome shotgun (WGS) entry which is preliminary data.</text>
</comment>
<comment type="similarity">
    <text evidence="2">Belongs to the CcmB/CycW/HelB family.</text>
</comment>
<dbReference type="OrthoDB" id="9788444at2"/>
<dbReference type="GO" id="GO:0016020">
    <property type="term" value="C:membrane"/>
    <property type="evidence" value="ECO:0007669"/>
    <property type="project" value="UniProtKB-SubCell"/>
</dbReference>
<feature type="transmembrane region" description="Helical" evidence="6">
    <location>
        <begin position="100"/>
        <end position="121"/>
    </location>
</feature>
<feature type="transmembrane region" description="Helical" evidence="6">
    <location>
        <begin position="127"/>
        <end position="149"/>
    </location>
</feature>
<feature type="transmembrane region" description="Helical" evidence="6">
    <location>
        <begin position="53"/>
        <end position="71"/>
    </location>
</feature>
<evidence type="ECO:0000256" key="6">
    <source>
        <dbReference type="SAM" id="Phobius"/>
    </source>
</evidence>
<evidence type="ECO:0000256" key="2">
    <source>
        <dbReference type="ARBA" id="ARBA00010544"/>
    </source>
</evidence>
<dbReference type="GO" id="GO:0015232">
    <property type="term" value="F:heme transmembrane transporter activity"/>
    <property type="evidence" value="ECO:0007669"/>
    <property type="project" value="InterPro"/>
</dbReference>
<evidence type="ECO:0000256" key="4">
    <source>
        <dbReference type="ARBA" id="ARBA00022989"/>
    </source>
</evidence>
<evidence type="ECO:0000256" key="3">
    <source>
        <dbReference type="ARBA" id="ARBA00022692"/>
    </source>
</evidence>
<dbReference type="Pfam" id="PF03379">
    <property type="entry name" value="CcmB"/>
    <property type="match status" value="1"/>
</dbReference>
<keyword evidence="3 6" id="KW-0812">Transmembrane</keyword>
<dbReference type="EMBL" id="WACR01000001">
    <property type="protein sequence ID" value="KAB1065959.1"/>
    <property type="molecule type" value="Genomic_DNA"/>
</dbReference>
<feature type="transmembrane region" description="Helical" evidence="6">
    <location>
        <begin position="195"/>
        <end position="216"/>
    </location>
</feature>
<dbReference type="InterPro" id="IPR003544">
    <property type="entry name" value="Cyt_c_biogenesis_CcmB"/>
</dbReference>
<evidence type="ECO:0000313" key="8">
    <source>
        <dbReference type="Proteomes" id="UP000435357"/>
    </source>
</evidence>
<proteinExistence type="inferred from homology"/>
<evidence type="ECO:0000256" key="1">
    <source>
        <dbReference type="ARBA" id="ARBA00004141"/>
    </source>
</evidence>
<keyword evidence="5 6" id="KW-0472">Membrane</keyword>
<gene>
    <name evidence="7" type="ORF">F3059_00365</name>
</gene>
<reference evidence="7 8" key="1">
    <citation type="submission" date="2019-09" db="EMBL/GenBank/DDBJ databases">
        <title>Genomes of Cryomorphaceae.</title>
        <authorList>
            <person name="Bowman J.P."/>
        </authorList>
    </citation>
    <scope>NUCLEOTIDE SEQUENCE [LARGE SCALE GENOMIC DNA]</scope>
    <source>
        <strain evidence="7 8">KCTC 52047</strain>
    </source>
</reference>
<name>A0A6N6MAE3_9FLAO</name>